<accession>A0A5P4S7P3</accession>
<dbReference type="PANTHER" id="PTHR43424:SF1">
    <property type="entry name" value="LOCUS PUTATIVE PROTEIN 1-RELATED"/>
    <property type="match status" value="1"/>
</dbReference>
<protein>
    <submittedName>
        <fullName evidence="6">Polysaccharide biosynthesis protein</fullName>
    </submittedName>
</protein>
<organism evidence="6">
    <name type="scientific">Vibrio parahaemolyticus</name>
    <dbReference type="NCBI Taxonomy" id="670"/>
    <lineage>
        <taxon>Bacteria</taxon>
        <taxon>Pseudomonadati</taxon>
        <taxon>Pseudomonadota</taxon>
        <taxon>Gammaproteobacteria</taxon>
        <taxon>Vibrionales</taxon>
        <taxon>Vibrionaceae</taxon>
        <taxon>Vibrio</taxon>
    </lineage>
</organism>
<feature type="transmembrane region" description="Helical" evidence="5">
    <location>
        <begin position="169"/>
        <end position="190"/>
    </location>
</feature>
<dbReference type="AlphaFoldDB" id="A0A5P4S7P3"/>
<feature type="transmembrane region" description="Helical" evidence="5">
    <location>
        <begin position="144"/>
        <end position="163"/>
    </location>
</feature>
<reference evidence="6" key="1">
    <citation type="journal article" date="2019" name="Int. J. Food Microbiol.">
        <title>Developing a novel molecular serotyping system based on capsular polysaccharide synthesis gene clusters of Vibrio parahaemolyticus.</title>
        <authorList>
            <person name="Pang Y."/>
            <person name="Guo X."/>
            <person name="Tian X."/>
            <person name="Liu F."/>
            <person name="Wang L."/>
            <person name="Wu J."/>
            <person name="Zhang S."/>
            <person name="Li S."/>
            <person name="Liu B."/>
        </authorList>
    </citation>
    <scope>NUCLEOTIDE SEQUENCE</scope>
    <source>
        <strain evidence="6">G3570</strain>
    </source>
</reference>
<proteinExistence type="predicted"/>
<gene>
    <name evidence="6" type="primary">wzx</name>
</gene>
<feature type="transmembrane region" description="Helical" evidence="5">
    <location>
        <begin position="359"/>
        <end position="384"/>
    </location>
</feature>
<dbReference type="EMBL" id="MK482094">
    <property type="protein sequence ID" value="QFC18320.1"/>
    <property type="molecule type" value="Genomic_DNA"/>
</dbReference>
<dbReference type="Pfam" id="PF01943">
    <property type="entry name" value="Polysacc_synt"/>
    <property type="match status" value="1"/>
</dbReference>
<keyword evidence="3 5" id="KW-1133">Transmembrane helix</keyword>
<dbReference type="PANTHER" id="PTHR43424">
    <property type="entry name" value="LOCUS PUTATIVE PROTEIN 1-RELATED"/>
    <property type="match status" value="1"/>
</dbReference>
<feature type="transmembrane region" description="Helical" evidence="5">
    <location>
        <begin position="20"/>
        <end position="37"/>
    </location>
</feature>
<feature type="transmembrane region" description="Helical" evidence="5">
    <location>
        <begin position="43"/>
        <end position="66"/>
    </location>
</feature>
<feature type="transmembrane region" description="Helical" evidence="5">
    <location>
        <begin position="286"/>
        <end position="305"/>
    </location>
</feature>
<feature type="transmembrane region" description="Helical" evidence="5">
    <location>
        <begin position="111"/>
        <end position="132"/>
    </location>
</feature>
<evidence type="ECO:0000256" key="1">
    <source>
        <dbReference type="ARBA" id="ARBA00004141"/>
    </source>
</evidence>
<evidence type="ECO:0000256" key="5">
    <source>
        <dbReference type="SAM" id="Phobius"/>
    </source>
</evidence>
<evidence type="ECO:0000256" key="3">
    <source>
        <dbReference type="ARBA" id="ARBA00022989"/>
    </source>
</evidence>
<dbReference type="CDD" id="cd13128">
    <property type="entry name" value="MATE_Wzx_like"/>
    <property type="match status" value="1"/>
</dbReference>
<dbReference type="GO" id="GO:0016020">
    <property type="term" value="C:membrane"/>
    <property type="evidence" value="ECO:0007669"/>
    <property type="project" value="UniProtKB-SubCell"/>
</dbReference>
<sequence>MKMNKSMLNNLIWLLSEKAVRLVVGFLVSIWLARYLGPENFGILAYSLATLMVAQSISKLGLDGIVIRDLSTSKTPEVLISTTIAMRFFTGALVYLVLLLALYIFEDKQTVIIFSMVGLSLIFQNFETIDLYFQSISKNKLSVISKLSSYIIINIIRAACIYFECPLYIFAILVSIEFAITSVFLFAVYSKLNLKLVKADISIAHDLIKESWPFMLSSLASVIYMRVDQIFIKNYLSNESLGHYSVVVALSSQFHFIPMVFQKIFTPYFSKLRVNNVEIYEMRIENLFGLYALIGWIICIPIYYLSDYIVLTLYGPSYSPSVDVLKIYIFTNFFIMMGMGQTIWMTIERKSKLSLKRTVFGLMVCLIMNLLLVPEYGLIGAAISSVSAQAAQSVLSNIFFERRILLTQIKAMLVIPTLKGVFKF</sequence>
<evidence type="ECO:0000256" key="4">
    <source>
        <dbReference type="ARBA" id="ARBA00023136"/>
    </source>
</evidence>
<feature type="transmembrane region" description="Helical" evidence="5">
    <location>
        <begin position="78"/>
        <end position="105"/>
    </location>
</feature>
<comment type="subcellular location">
    <subcellularLocation>
        <location evidence="1">Membrane</location>
        <topology evidence="1">Multi-pass membrane protein</topology>
    </subcellularLocation>
</comment>
<keyword evidence="4 5" id="KW-0472">Membrane</keyword>
<evidence type="ECO:0000256" key="2">
    <source>
        <dbReference type="ARBA" id="ARBA00022692"/>
    </source>
</evidence>
<name>A0A5P4S7P3_VIBPH</name>
<dbReference type="InterPro" id="IPR002797">
    <property type="entry name" value="Polysacc_synth"/>
</dbReference>
<evidence type="ECO:0000313" key="6">
    <source>
        <dbReference type="EMBL" id="QFC18320.1"/>
    </source>
</evidence>
<feature type="transmembrane region" description="Helical" evidence="5">
    <location>
        <begin position="325"/>
        <end position="347"/>
    </location>
</feature>
<dbReference type="InterPro" id="IPR052556">
    <property type="entry name" value="PolySynth_Transporter"/>
</dbReference>
<keyword evidence="2 5" id="KW-0812">Transmembrane</keyword>